<dbReference type="AlphaFoldDB" id="A0AAN7K990"/>
<dbReference type="EMBL" id="JAXIOK010000009">
    <property type="protein sequence ID" value="KAK4762117.1"/>
    <property type="molecule type" value="Genomic_DNA"/>
</dbReference>
<comment type="caution">
    <text evidence="1">The sequence shown here is derived from an EMBL/GenBank/DDBJ whole genome shotgun (WGS) entry which is preliminary data.</text>
</comment>
<accession>A0AAN7K990</accession>
<protein>
    <submittedName>
        <fullName evidence="1">Uncharacterized protein</fullName>
    </submittedName>
</protein>
<organism evidence="1 2">
    <name type="scientific">Trapa incisa</name>
    <dbReference type="NCBI Taxonomy" id="236973"/>
    <lineage>
        <taxon>Eukaryota</taxon>
        <taxon>Viridiplantae</taxon>
        <taxon>Streptophyta</taxon>
        <taxon>Embryophyta</taxon>
        <taxon>Tracheophyta</taxon>
        <taxon>Spermatophyta</taxon>
        <taxon>Magnoliopsida</taxon>
        <taxon>eudicotyledons</taxon>
        <taxon>Gunneridae</taxon>
        <taxon>Pentapetalae</taxon>
        <taxon>rosids</taxon>
        <taxon>malvids</taxon>
        <taxon>Myrtales</taxon>
        <taxon>Lythraceae</taxon>
        <taxon>Trapa</taxon>
    </lineage>
</organism>
<evidence type="ECO:0000313" key="1">
    <source>
        <dbReference type="EMBL" id="KAK4762117.1"/>
    </source>
</evidence>
<evidence type="ECO:0000313" key="2">
    <source>
        <dbReference type="Proteomes" id="UP001345219"/>
    </source>
</evidence>
<name>A0AAN7K990_9MYRT</name>
<sequence>MFLPSYGRSEAEHLARLSSLDLVADHRITHYKSACGEEGMDQCEINKKVLGSKYLMSGRVTSRVHGASEEGELLALVWKADEDDFIWKLAKTEFVPLLRLP</sequence>
<reference evidence="1 2" key="1">
    <citation type="journal article" date="2023" name="Hortic Res">
        <title>Pangenome of water caltrop reveals structural variations and asymmetric subgenome divergence after allopolyploidization.</title>
        <authorList>
            <person name="Zhang X."/>
            <person name="Chen Y."/>
            <person name="Wang L."/>
            <person name="Yuan Y."/>
            <person name="Fang M."/>
            <person name="Shi L."/>
            <person name="Lu R."/>
            <person name="Comes H.P."/>
            <person name="Ma Y."/>
            <person name="Chen Y."/>
            <person name="Huang G."/>
            <person name="Zhou Y."/>
            <person name="Zheng Z."/>
            <person name="Qiu Y."/>
        </authorList>
    </citation>
    <scope>NUCLEOTIDE SEQUENCE [LARGE SCALE GENOMIC DNA]</scope>
    <source>
        <tissue evidence="1">Roots</tissue>
    </source>
</reference>
<dbReference type="Proteomes" id="UP001345219">
    <property type="component" value="Chromosome 23"/>
</dbReference>
<gene>
    <name evidence="1" type="ORF">SAY87_030001</name>
</gene>
<proteinExistence type="predicted"/>
<keyword evidence="2" id="KW-1185">Reference proteome</keyword>